<dbReference type="PANTHER" id="PTHR42973:SF39">
    <property type="entry name" value="FAD-BINDING PCMH-TYPE DOMAIN-CONTAINING PROTEIN"/>
    <property type="match status" value="1"/>
</dbReference>
<sequence length="599" mass="64950">MKNFLLAIFFATAAIAAPDPSSCRCQPNQPCWPSPQEWNALNSSIDGNLVAVQPAAAPCHINPNSTACQEVTAQWTNSVWRAAQPGAVQWENWAAWPEQNESCYIETAAYMPCQQGRISLYSAVVQNARHIQEAVRFAKQHNVRLAIKNSGHDFHGRSAAPNSLQILTNRMKGIQLVDNFVPNGAPNDEGEGPAVTLDAGISLQEINAALSKQNRTVVGGSAHTVGLTGGYIQGGGHSFLSPWKGMASDNALEFNVVTASVWRAALKLLQGDLVTANAYQNSDLFWALRGGGGGTFGVITQVTVRTFEEIPLVITSMNITTAAGDPAFWNAVADFHAALPAVTDARGGGYYTVTPILPWEKNQTLSVLSFTHFHANTSNTTEIGQVYEPLVKKLNATADVHTQYRSFPMPSFHEAITKLLLVGDADTTGQIAFLFSRLFSRDLLTSQDGPARLASTLSKFRYTPGEPIAGIVVGGGAVAENAGKVDSALNPAWRKAVVHIVYVRSWSPNATLAEQQAVIKNVTDVELPLLQGVEGADKMGAYVNEAFPYEPNFQDSFWGSNYPRLYSIKQKWDPDGLFIARRMVGSEDWDDQGLCRIAK</sequence>
<accession>A0A9P3EWU4</accession>
<dbReference type="InterPro" id="IPR016169">
    <property type="entry name" value="FAD-bd_PCMH_sub2"/>
</dbReference>
<evidence type="ECO:0000256" key="6">
    <source>
        <dbReference type="SAM" id="SignalP"/>
    </source>
</evidence>
<dbReference type="Pfam" id="PF01565">
    <property type="entry name" value="FAD_binding_4"/>
    <property type="match status" value="1"/>
</dbReference>
<reference evidence="8 9" key="1">
    <citation type="submission" date="2018-10" db="EMBL/GenBank/DDBJ databases">
        <title>Pan-genome distribution and transcriptional activeness of fungal secondary metabolism genes in Aspergillus section Fumigati.</title>
        <authorList>
            <person name="Takahashi H."/>
            <person name="Umemura M."/>
            <person name="Ninomiya A."/>
            <person name="Kusuya Y."/>
            <person name="Urayama S."/>
            <person name="Shimizu M."/>
            <person name="Watanabe A."/>
            <person name="Kamei K."/>
            <person name="Yaguchi T."/>
            <person name="Hagiwara D."/>
        </authorList>
    </citation>
    <scope>NUCLEOTIDE SEQUENCE [LARGE SCALE GENOMIC DNA]</scope>
    <source>
        <strain evidence="8 9">IFM 55266</strain>
    </source>
</reference>
<evidence type="ECO:0000313" key="8">
    <source>
        <dbReference type="EMBL" id="GIJ91211.1"/>
    </source>
</evidence>
<organism evidence="8 9">
    <name type="scientific">Aspergillus pseudoviridinutans</name>
    <dbReference type="NCBI Taxonomy" id="1517512"/>
    <lineage>
        <taxon>Eukaryota</taxon>
        <taxon>Fungi</taxon>
        <taxon>Dikarya</taxon>
        <taxon>Ascomycota</taxon>
        <taxon>Pezizomycotina</taxon>
        <taxon>Eurotiomycetes</taxon>
        <taxon>Eurotiomycetidae</taxon>
        <taxon>Eurotiales</taxon>
        <taxon>Aspergillaceae</taxon>
        <taxon>Aspergillus</taxon>
        <taxon>Aspergillus subgen. Fumigati</taxon>
    </lineage>
</organism>
<dbReference type="RefSeq" id="XP_043161957.1">
    <property type="nucleotide sequence ID" value="XM_043306022.1"/>
</dbReference>
<dbReference type="Gene3D" id="3.30.465.10">
    <property type="match status" value="2"/>
</dbReference>
<dbReference type="EMBL" id="BHVY01000008">
    <property type="protein sequence ID" value="GIJ91211.1"/>
    <property type="molecule type" value="Genomic_DNA"/>
</dbReference>
<dbReference type="InterPro" id="IPR006094">
    <property type="entry name" value="Oxid_FAD_bind_N"/>
</dbReference>
<gene>
    <name evidence="8" type="ORF">Asppvi_010176</name>
</gene>
<dbReference type="OrthoDB" id="9983560at2759"/>
<dbReference type="SUPFAM" id="SSF56176">
    <property type="entry name" value="FAD-binding/transporter-associated domain-like"/>
    <property type="match status" value="1"/>
</dbReference>
<feature type="signal peptide" evidence="6">
    <location>
        <begin position="1"/>
        <end position="16"/>
    </location>
</feature>
<dbReference type="GO" id="GO:0071949">
    <property type="term" value="F:FAD binding"/>
    <property type="evidence" value="ECO:0007669"/>
    <property type="project" value="InterPro"/>
</dbReference>
<keyword evidence="9" id="KW-1185">Reference proteome</keyword>
<comment type="cofactor">
    <cofactor evidence="1">
        <name>FAD</name>
        <dbReference type="ChEBI" id="CHEBI:57692"/>
    </cofactor>
</comment>
<name>A0A9P3EWU4_9EURO</name>
<dbReference type="PANTHER" id="PTHR42973">
    <property type="entry name" value="BINDING OXIDOREDUCTASE, PUTATIVE (AFU_ORTHOLOGUE AFUA_1G17690)-RELATED"/>
    <property type="match status" value="1"/>
</dbReference>
<dbReference type="AlphaFoldDB" id="A0A9P3EWU4"/>
<feature type="domain" description="FAD-binding PCMH-type" evidence="7">
    <location>
        <begin position="114"/>
        <end position="309"/>
    </location>
</feature>
<evidence type="ECO:0000313" key="9">
    <source>
        <dbReference type="Proteomes" id="UP001043456"/>
    </source>
</evidence>
<dbReference type="Pfam" id="PF08031">
    <property type="entry name" value="BBE"/>
    <property type="match status" value="1"/>
</dbReference>
<dbReference type="InterPro" id="IPR036318">
    <property type="entry name" value="FAD-bd_PCMH-like_sf"/>
</dbReference>
<feature type="chain" id="PRO_5040380280" description="FAD-binding PCMH-type domain-containing protein" evidence="6">
    <location>
        <begin position="17"/>
        <end position="599"/>
    </location>
</feature>
<evidence type="ECO:0000256" key="5">
    <source>
        <dbReference type="ARBA" id="ARBA00023002"/>
    </source>
</evidence>
<evidence type="ECO:0000256" key="3">
    <source>
        <dbReference type="ARBA" id="ARBA00022630"/>
    </source>
</evidence>
<dbReference type="GO" id="GO:0016491">
    <property type="term" value="F:oxidoreductase activity"/>
    <property type="evidence" value="ECO:0007669"/>
    <property type="project" value="UniProtKB-KW"/>
</dbReference>
<dbReference type="InterPro" id="IPR012951">
    <property type="entry name" value="BBE"/>
</dbReference>
<dbReference type="GeneID" id="67008786"/>
<dbReference type="InterPro" id="IPR016166">
    <property type="entry name" value="FAD-bd_PCMH"/>
</dbReference>
<keyword evidence="6" id="KW-0732">Signal</keyword>
<protein>
    <recommendedName>
        <fullName evidence="7">FAD-binding PCMH-type domain-containing protein</fullName>
    </recommendedName>
</protein>
<proteinExistence type="inferred from homology"/>
<keyword evidence="3" id="KW-0285">Flavoprotein</keyword>
<keyword evidence="4" id="KW-0274">FAD</keyword>
<comment type="caution">
    <text evidence="8">The sequence shown here is derived from an EMBL/GenBank/DDBJ whole genome shotgun (WGS) entry which is preliminary data.</text>
</comment>
<dbReference type="InterPro" id="IPR050416">
    <property type="entry name" value="FAD-linked_Oxidoreductase"/>
</dbReference>
<evidence type="ECO:0000256" key="1">
    <source>
        <dbReference type="ARBA" id="ARBA00001974"/>
    </source>
</evidence>
<evidence type="ECO:0000259" key="7">
    <source>
        <dbReference type="PROSITE" id="PS51387"/>
    </source>
</evidence>
<dbReference type="PROSITE" id="PS51387">
    <property type="entry name" value="FAD_PCMH"/>
    <property type="match status" value="1"/>
</dbReference>
<evidence type="ECO:0000256" key="2">
    <source>
        <dbReference type="ARBA" id="ARBA00005466"/>
    </source>
</evidence>
<dbReference type="Proteomes" id="UP001043456">
    <property type="component" value="Unassembled WGS sequence"/>
</dbReference>
<evidence type="ECO:0000256" key="4">
    <source>
        <dbReference type="ARBA" id="ARBA00022827"/>
    </source>
</evidence>
<comment type="similarity">
    <text evidence="2">Belongs to the oxygen-dependent FAD-linked oxidoreductase family.</text>
</comment>
<keyword evidence="5" id="KW-0560">Oxidoreductase</keyword>